<name>A0ABU0G0W2_9BACI</name>
<dbReference type="InterPro" id="IPR036782">
    <property type="entry name" value="NE0471-like_N"/>
</dbReference>
<sequence>MFATLTFKLILEVNQEKYWLLDMKKFLLNDIGKLSEIRDDIKMFQTVKIDKVNGNVVWENCVDFDNELLIENSLNIDFL</sequence>
<dbReference type="Proteomes" id="UP001242313">
    <property type="component" value="Unassembled WGS sequence"/>
</dbReference>
<dbReference type="EMBL" id="JAUSUN010000060">
    <property type="protein sequence ID" value="MDQ0415832.1"/>
    <property type="molecule type" value="Genomic_DNA"/>
</dbReference>
<proteinExistence type="predicted"/>
<accession>A0ABU0G0W2</accession>
<keyword evidence="2" id="KW-1185">Reference proteome</keyword>
<evidence type="ECO:0000313" key="2">
    <source>
        <dbReference type="Proteomes" id="UP001242313"/>
    </source>
</evidence>
<evidence type="ECO:0000313" key="1">
    <source>
        <dbReference type="EMBL" id="MDQ0415832.1"/>
    </source>
</evidence>
<reference evidence="1 2" key="1">
    <citation type="submission" date="2023-07" db="EMBL/GenBank/DDBJ databases">
        <title>Genomic Encyclopedia of Type Strains, Phase IV (KMG-IV): sequencing the most valuable type-strain genomes for metagenomic binning, comparative biology and taxonomic classification.</title>
        <authorList>
            <person name="Goeker M."/>
        </authorList>
    </citation>
    <scope>NUCLEOTIDE SEQUENCE [LARGE SCALE GENOMIC DNA]</scope>
    <source>
        <strain evidence="1 2">DSM 19598</strain>
    </source>
</reference>
<protein>
    <recommendedName>
        <fullName evidence="3">DUF2442 domain-containing protein</fullName>
    </recommendedName>
</protein>
<dbReference type="SUPFAM" id="SSF143880">
    <property type="entry name" value="NE0471 N-terminal domain-like"/>
    <property type="match status" value="1"/>
</dbReference>
<gene>
    <name evidence="1" type="ORF">J2S25_004078</name>
</gene>
<organism evidence="1 2">
    <name type="scientific">Mesobacillus stamsii</name>
    <dbReference type="NCBI Taxonomy" id="225347"/>
    <lineage>
        <taxon>Bacteria</taxon>
        <taxon>Bacillati</taxon>
        <taxon>Bacillota</taxon>
        <taxon>Bacilli</taxon>
        <taxon>Bacillales</taxon>
        <taxon>Bacillaceae</taxon>
        <taxon>Mesobacillus</taxon>
    </lineage>
</organism>
<comment type="caution">
    <text evidence="1">The sequence shown here is derived from an EMBL/GenBank/DDBJ whole genome shotgun (WGS) entry which is preliminary data.</text>
</comment>
<evidence type="ECO:0008006" key="3">
    <source>
        <dbReference type="Google" id="ProtNLM"/>
    </source>
</evidence>